<proteinExistence type="predicted"/>
<evidence type="ECO:0000256" key="2">
    <source>
        <dbReference type="PROSITE-ProRule" id="PRU00335"/>
    </source>
</evidence>
<dbReference type="PRINTS" id="PR00455">
    <property type="entry name" value="HTHTETR"/>
</dbReference>
<dbReference type="PANTHER" id="PTHR30055">
    <property type="entry name" value="HTH-TYPE TRANSCRIPTIONAL REGULATOR RUTR"/>
    <property type="match status" value="1"/>
</dbReference>
<dbReference type="EMBL" id="SOFG01000018">
    <property type="protein sequence ID" value="TFB85270.1"/>
    <property type="molecule type" value="Genomic_DNA"/>
</dbReference>
<feature type="DNA-binding region" description="H-T-H motif" evidence="2">
    <location>
        <begin position="37"/>
        <end position="56"/>
    </location>
</feature>
<name>A0ABY2I9P5_9MICO</name>
<keyword evidence="5" id="KW-1185">Reference proteome</keyword>
<evidence type="ECO:0000259" key="3">
    <source>
        <dbReference type="PROSITE" id="PS50977"/>
    </source>
</evidence>
<dbReference type="PROSITE" id="PS50977">
    <property type="entry name" value="HTH_TETR_2"/>
    <property type="match status" value="1"/>
</dbReference>
<reference evidence="4 5" key="1">
    <citation type="submission" date="2019-03" db="EMBL/GenBank/DDBJ databases">
        <title>Genomics of glacier-inhabiting Cryobacterium strains.</title>
        <authorList>
            <person name="Liu Q."/>
            <person name="Xin Y.-H."/>
        </authorList>
    </citation>
    <scope>NUCLEOTIDE SEQUENCE [LARGE SCALE GENOMIC DNA]</scope>
    <source>
        <strain evidence="4 5">MDB2-B</strain>
    </source>
</reference>
<gene>
    <name evidence="4" type="ORF">E3O44_13865</name>
</gene>
<dbReference type="InterPro" id="IPR001647">
    <property type="entry name" value="HTH_TetR"/>
</dbReference>
<dbReference type="Gene3D" id="1.10.357.10">
    <property type="entry name" value="Tetracycline Repressor, domain 2"/>
    <property type="match status" value="1"/>
</dbReference>
<dbReference type="InterPro" id="IPR009057">
    <property type="entry name" value="Homeodomain-like_sf"/>
</dbReference>
<feature type="domain" description="HTH tetR-type" evidence="3">
    <location>
        <begin position="14"/>
        <end position="74"/>
    </location>
</feature>
<dbReference type="SUPFAM" id="SSF46689">
    <property type="entry name" value="Homeodomain-like"/>
    <property type="match status" value="1"/>
</dbReference>
<protein>
    <submittedName>
        <fullName evidence="4">TetR/AcrR family transcriptional regulator</fullName>
    </submittedName>
</protein>
<evidence type="ECO:0000313" key="5">
    <source>
        <dbReference type="Proteomes" id="UP000297608"/>
    </source>
</evidence>
<dbReference type="Proteomes" id="UP000297608">
    <property type="component" value="Unassembled WGS sequence"/>
</dbReference>
<comment type="caution">
    <text evidence="4">The sequence shown here is derived from an EMBL/GenBank/DDBJ whole genome shotgun (WGS) entry which is preliminary data.</text>
</comment>
<evidence type="ECO:0000313" key="4">
    <source>
        <dbReference type="EMBL" id="TFB85270.1"/>
    </source>
</evidence>
<dbReference type="PANTHER" id="PTHR30055:SF226">
    <property type="entry name" value="HTH-TYPE TRANSCRIPTIONAL REGULATOR PKSA"/>
    <property type="match status" value="1"/>
</dbReference>
<sequence length="193" mass="20407">MPRIKAPTVAEHRVRQREALLNAAKELLIEGGVSAVTPAAVGAAAGLSRPSVYEYFSSGADILTAVIEDAFPRGNAELQSALDSVTSPAERLNVYVRVTLRLAAEGVHRPAAALAAAQLPAECLARLSELHREQAAPFLEALRDLEVPELTITARLLRGVLEAAMAAIESGASLPVVTERTLVFVRSAVAPTR</sequence>
<keyword evidence="1 2" id="KW-0238">DNA-binding</keyword>
<dbReference type="Pfam" id="PF00440">
    <property type="entry name" value="TetR_N"/>
    <property type="match status" value="1"/>
</dbReference>
<evidence type="ECO:0000256" key="1">
    <source>
        <dbReference type="ARBA" id="ARBA00023125"/>
    </source>
</evidence>
<accession>A0ABY2I9P5</accession>
<dbReference type="InterPro" id="IPR050109">
    <property type="entry name" value="HTH-type_TetR-like_transc_reg"/>
</dbReference>
<organism evidence="4 5">
    <name type="scientific">Cryobacterium algoricola</name>
    <dbReference type="NCBI Taxonomy" id="1259183"/>
    <lineage>
        <taxon>Bacteria</taxon>
        <taxon>Bacillati</taxon>
        <taxon>Actinomycetota</taxon>
        <taxon>Actinomycetes</taxon>
        <taxon>Micrococcales</taxon>
        <taxon>Microbacteriaceae</taxon>
        <taxon>Cryobacterium</taxon>
    </lineage>
</organism>
<dbReference type="RefSeq" id="WP_134535372.1">
    <property type="nucleotide sequence ID" value="NZ_SOFG01000018.1"/>
</dbReference>